<dbReference type="InterPro" id="IPR011723">
    <property type="entry name" value="Znf/thioredoxin_put"/>
</dbReference>
<dbReference type="NCBIfam" id="TIGR02098">
    <property type="entry name" value="MJ0042_CXXC"/>
    <property type="match status" value="1"/>
</dbReference>
<evidence type="ECO:0000313" key="4">
    <source>
        <dbReference type="EMBL" id="MFC4291486.1"/>
    </source>
</evidence>
<reference evidence="5" key="1">
    <citation type="journal article" date="2019" name="Int. J. Syst. Evol. Microbiol.">
        <title>The Global Catalogue of Microorganisms (GCM) 10K type strain sequencing project: providing services to taxonomists for standard genome sequencing and annotation.</title>
        <authorList>
            <consortium name="The Broad Institute Genomics Platform"/>
            <consortium name="The Broad Institute Genome Sequencing Center for Infectious Disease"/>
            <person name="Wu L."/>
            <person name="Ma J."/>
        </authorList>
    </citation>
    <scope>NUCLEOTIDE SEQUENCE [LARGE SCALE GENOMIC DNA]</scope>
    <source>
        <strain evidence="5">CECT 8531</strain>
    </source>
</reference>
<proteinExistence type="predicted"/>
<organism evidence="4 5">
    <name type="scientific">Sphingorhabdus arenilitoris</name>
    <dbReference type="NCBI Taxonomy" id="1490041"/>
    <lineage>
        <taxon>Bacteria</taxon>
        <taxon>Pseudomonadati</taxon>
        <taxon>Pseudomonadota</taxon>
        <taxon>Alphaproteobacteria</taxon>
        <taxon>Sphingomonadales</taxon>
        <taxon>Sphingomonadaceae</taxon>
        <taxon>Sphingorhabdus</taxon>
    </lineage>
</organism>
<gene>
    <name evidence="4" type="ORF">ACFOWX_03560</name>
</gene>
<accession>A0ABV8RDR9</accession>
<evidence type="ECO:0000313" key="5">
    <source>
        <dbReference type="Proteomes" id="UP001595887"/>
    </source>
</evidence>
<keyword evidence="2" id="KW-0812">Transmembrane</keyword>
<name>A0ABV8RDR9_9SPHN</name>
<feature type="region of interest" description="Disordered" evidence="1">
    <location>
        <begin position="52"/>
        <end position="132"/>
    </location>
</feature>
<dbReference type="RefSeq" id="WP_381421368.1">
    <property type="nucleotide sequence ID" value="NZ_JBHSDH010000012.1"/>
</dbReference>
<feature type="domain" description="Zinc finger/thioredoxin putative" evidence="3">
    <location>
        <begin position="1"/>
        <end position="36"/>
    </location>
</feature>
<keyword evidence="5" id="KW-1185">Reference proteome</keyword>
<evidence type="ECO:0000256" key="2">
    <source>
        <dbReference type="SAM" id="Phobius"/>
    </source>
</evidence>
<keyword evidence="2" id="KW-0472">Membrane</keyword>
<sequence length="301" mass="31402">MLLVCPSCSTRYVVPDAAIGVDGRSVRCANCKHSWFQEGVPVEVAPPAPQVVAPKTVPDLSGEEGQQPAPPSLTPPPSAPPPPAPPPAPPPPAAPPPASAVQSAASASPPPATPVQTGFAAFDDPPKAKGAATPDIAAMSVPDVPEPPQTSQFAHEPPFKPRRNPAKLWTMAAVAFALTIAAIGAAASYFGIPAGGFTASFNEPDLLIELTPDLQLQYRTDGTAYFIASGSIVNPGSSQQSIPDMLVTLKDGSDRSVYNWKIKPKVRTIEPGQKVDFSEAKLDVPRSSRKISVKWVLDSAN</sequence>
<feature type="transmembrane region" description="Helical" evidence="2">
    <location>
        <begin position="168"/>
        <end position="192"/>
    </location>
</feature>
<evidence type="ECO:0000256" key="1">
    <source>
        <dbReference type="SAM" id="MobiDB-lite"/>
    </source>
</evidence>
<dbReference type="Pfam" id="PF13717">
    <property type="entry name" value="Zn_ribbon_4"/>
    <property type="match status" value="1"/>
</dbReference>
<keyword evidence="2" id="KW-1133">Transmembrane helix</keyword>
<dbReference type="EMBL" id="JBHSDH010000012">
    <property type="protein sequence ID" value="MFC4291486.1"/>
    <property type="molecule type" value="Genomic_DNA"/>
</dbReference>
<evidence type="ECO:0000259" key="3">
    <source>
        <dbReference type="Pfam" id="PF13717"/>
    </source>
</evidence>
<comment type="caution">
    <text evidence="4">The sequence shown here is derived from an EMBL/GenBank/DDBJ whole genome shotgun (WGS) entry which is preliminary data.</text>
</comment>
<feature type="compositionally biased region" description="Pro residues" evidence="1">
    <location>
        <begin position="68"/>
        <end position="98"/>
    </location>
</feature>
<dbReference type="Proteomes" id="UP001595887">
    <property type="component" value="Unassembled WGS sequence"/>
</dbReference>
<protein>
    <submittedName>
        <fullName evidence="4">Zinc-ribbon domain-containing protein</fullName>
    </submittedName>
</protein>